<dbReference type="EMBL" id="VEPZ02001484">
    <property type="protein sequence ID" value="KAE8671020.1"/>
    <property type="molecule type" value="Genomic_DNA"/>
</dbReference>
<protein>
    <submittedName>
        <fullName evidence="2">Uncharacterized protein</fullName>
    </submittedName>
</protein>
<sequence length="272" mass="29869">MKYASIVPFVCSTFKLLNVWSDSWSFKVDIFGVVELVLDRVEASEHAGVSVYNALNWIKNPGTCPASFARLVKEIAHCVLDRNVIIRHIQRCANWEADKLAKSGIGLFDLQGSDVPQKQDPINTEAVPMDCCGDQEEDLAANSELVVYEQDPSSPGLVKVPKLSGFNEALAADSHAEPEHDSSTELPNSIPAENASNKSNIFNGDNNPKDQSLQNELNHDAGVFLPPKNDCHIADMEKEQTKPRGRSLPDAVSVEDTSVGGNIRGLLWFRIE</sequence>
<evidence type="ECO:0000313" key="2">
    <source>
        <dbReference type="EMBL" id="KAE8671020.1"/>
    </source>
</evidence>
<dbReference type="Proteomes" id="UP000436088">
    <property type="component" value="Unassembled WGS sequence"/>
</dbReference>
<feature type="compositionally biased region" description="Polar residues" evidence="1">
    <location>
        <begin position="194"/>
        <end position="214"/>
    </location>
</feature>
<proteinExistence type="predicted"/>
<keyword evidence="3" id="KW-1185">Reference proteome</keyword>
<feature type="region of interest" description="Disordered" evidence="1">
    <location>
        <begin position="172"/>
        <end position="214"/>
    </location>
</feature>
<comment type="caution">
    <text evidence="2">The sequence shown here is derived from an EMBL/GenBank/DDBJ whole genome shotgun (WGS) entry which is preliminary data.</text>
</comment>
<gene>
    <name evidence="2" type="ORF">F3Y22_tig00112000pilonHSYRG00216</name>
</gene>
<evidence type="ECO:0000256" key="1">
    <source>
        <dbReference type="SAM" id="MobiDB-lite"/>
    </source>
</evidence>
<reference evidence="2" key="1">
    <citation type="submission" date="2019-09" db="EMBL/GenBank/DDBJ databases">
        <title>Draft genome information of white flower Hibiscus syriacus.</title>
        <authorList>
            <person name="Kim Y.-M."/>
        </authorList>
    </citation>
    <scope>NUCLEOTIDE SEQUENCE [LARGE SCALE GENOMIC DNA]</scope>
    <source>
        <strain evidence="2">YM2019G1</strain>
    </source>
</reference>
<accession>A0A6A2XMG0</accession>
<feature type="compositionally biased region" description="Basic and acidic residues" evidence="1">
    <location>
        <begin position="174"/>
        <end position="183"/>
    </location>
</feature>
<organism evidence="2 3">
    <name type="scientific">Hibiscus syriacus</name>
    <name type="common">Rose of Sharon</name>
    <dbReference type="NCBI Taxonomy" id="106335"/>
    <lineage>
        <taxon>Eukaryota</taxon>
        <taxon>Viridiplantae</taxon>
        <taxon>Streptophyta</taxon>
        <taxon>Embryophyta</taxon>
        <taxon>Tracheophyta</taxon>
        <taxon>Spermatophyta</taxon>
        <taxon>Magnoliopsida</taxon>
        <taxon>eudicotyledons</taxon>
        <taxon>Gunneridae</taxon>
        <taxon>Pentapetalae</taxon>
        <taxon>rosids</taxon>
        <taxon>malvids</taxon>
        <taxon>Malvales</taxon>
        <taxon>Malvaceae</taxon>
        <taxon>Malvoideae</taxon>
        <taxon>Hibiscus</taxon>
    </lineage>
</organism>
<evidence type="ECO:0000313" key="3">
    <source>
        <dbReference type="Proteomes" id="UP000436088"/>
    </source>
</evidence>
<dbReference type="AlphaFoldDB" id="A0A6A2XMG0"/>
<name>A0A6A2XMG0_HIBSY</name>